<evidence type="ECO:0000313" key="3">
    <source>
        <dbReference type="Proteomes" id="UP000335636"/>
    </source>
</evidence>
<dbReference type="EMBL" id="CABDUW010000745">
    <property type="protein sequence ID" value="VTJ74477.1"/>
    <property type="molecule type" value="Genomic_DNA"/>
</dbReference>
<feature type="non-terminal residue" evidence="2">
    <location>
        <position position="1"/>
    </location>
</feature>
<gene>
    <name evidence="2" type="ORF">MONAX_5E002975</name>
</gene>
<evidence type="ECO:0000256" key="1">
    <source>
        <dbReference type="SAM" id="MobiDB-lite"/>
    </source>
</evidence>
<organism evidence="2 3">
    <name type="scientific">Marmota monax</name>
    <name type="common">Woodchuck</name>
    <dbReference type="NCBI Taxonomy" id="9995"/>
    <lineage>
        <taxon>Eukaryota</taxon>
        <taxon>Metazoa</taxon>
        <taxon>Chordata</taxon>
        <taxon>Craniata</taxon>
        <taxon>Vertebrata</taxon>
        <taxon>Euteleostomi</taxon>
        <taxon>Mammalia</taxon>
        <taxon>Eutheria</taxon>
        <taxon>Euarchontoglires</taxon>
        <taxon>Glires</taxon>
        <taxon>Rodentia</taxon>
        <taxon>Sciuromorpha</taxon>
        <taxon>Sciuridae</taxon>
        <taxon>Xerinae</taxon>
        <taxon>Marmotini</taxon>
        <taxon>Marmota</taxon>
    </lineage>
</organism>
<name>A0A5E4BXX5_MARMO</name>
<evidence type="ECO:0000313" key="2">
    <source>
        <dbReference type="EMBL" id="VTJ74477.1"/>
    </source>
</evidence>
<feature type="non-terminal residue" evidence="2">
    <location>
        <position position="54"/>
    </location>
</feature>
<reference evidence="2" key="1">
    <citation type="submission" date="2019-04" db="EMBL/GenBank/DDBJ databases">
        <authorList>
            <person name="Alioto T."/>
            <person name="Alioto T."/>
        </authorList>
    </citation>
    <scope>NUCLEOTIDE SEQUENCE [LARGE SCALE GENOMIC DNA]</scope>
</reference>
<dbReference type="Proteomes" id="UP000335636">
    <property type="component" value="Unassembled WGS sequence"/>
</dbReference>
<dbReference type="AlphaFoldDB" id="A0A5E4BXX5"/>
<proteinExistence type="predicted"/>
<feature type="region of interest" description="Disordered" evidence="1">
    <location>
        <begin position="32"/>
        <end position="54"/>
    </location>
</feature>
<sequence length="54" mass="5545">VLSGRIPGKGPNPSLNRKIGFIHPFLPPKSLVPGREGKSAGLSTSAVEGCAYGE</sequence>
<protein>
    <submittedName>
        <fullName evidence="2">Uncharacterized protein</fullName>
    </submittedName>
</protein>
<accession>A0A5E4BXX5</accession>
<comment type="caution">
    <text evidence="2">The sequence shown here is derived from an EMBL/GenBank/DDBJ whole genome shotgun (WGS) entry which is preliminary data.</text>
</comment>
<keyword evidence="3" id="KW-1185">Reference proteome</keyword>